<dbReference type="AlphaFoldDB" id="A0A160PPJ5"/>
<dbReference type="RefSeq" id="WP_096454968.1">
    <property type="nucleotide sequence ID" value="NZ_AP017369.1"/>
</dbReference>
<dbReference type="SUPFAM" id="SSF52833">
    <property type="entry name" value="Thioredoxin-like"/>
    <property type="match status" value="1"/>
</dbReference>
<dbReference type="GO" id="GO:0016491">
    <property type="term" value="F:oxidoreductase activity"/>
    <property type="evidence" value="ECO:0007669"/>
    <property type="project" value="InterPro"/>
</dbReference>
<proteinExistence type="predicted"/>
<evidence type="ECO:0000313" key="2">
    <source>
        <dbReference type="EMBL" id="BAU95295.1"/>
    </source>
</evidence>
<keyword evidence="3" id="KW-1185">Reference proteome</keyword>
<name>A0A160PPJ5_9CORY</name>
<dbReference type="PANTHER" id="PTHR42852:SF13">
    <property type="entry name" value="PROTEIN DIPZ"/>
    <property type="match status" value="1"/>
</dbReference>
<dbReference type="Pfam" id="PF08534">
    <property type="entry name" value="Redoxin"/>
    <property type="match status" value="1"/>
</dbReference>
<organism evidence="2 3">
    <name type="scientific">Corynebacterium suranareeae</name>
    <dbReference type="NCBI Taxonomy" id="2506452"/>
    <lineage>
        <taxon>Bacteria</taxon>
        <taxon>Bacillati</taxon>
        <taxon>Actinomycetota</taxon>
        <taxon>Actinomycetes</taxon>
        <taxon>Mycobacteriales</taxon>
        <taxon>Corynebacteriaceae</taxon>
        <taxon>Corynebacterium</taxon>
    </lineage>
</organism>
<dbReference type="Proteomes" id="UP000218244">
    <property type="component" value="Chromosome"/>
</dbReference>
<protein>
    <submittedName>
        <fullName evidence="2">Alkyl hydroperoxide reductase</fullName>
    </submittedName>
</protein>
<sequence length="161" mass="18096">MTSSLDDAPLLELDVQEWVNHEGLSNEDLRGKVVLVEVFQMLCPGCVNHGVPQAKKIHHMIDESQVQVIGLHSVFEHHEVMTPEALKVFIDEFGIKFPVAVDKPREGQRIPSTMKKYRLEGTPSIILADRKGRIRQVQFGQVDDFVLGLLLGSLLSEKEDS</sequence>
<dbReference type="InterPro" id="IPR036249">
    <property type="entry name" value="Thioredoxin-like_sf"/>
</dbReference>
<dbReference type="Gene3D" id="3.40.30.10">
    <property type="entry name" value="Glutaredoxin"/>
    <property type="match status" value="1"/>
</dbReference>
<dbReference type="PANTHER" id="PTHR42852">
    <property type="entry name" value="THIOL:DISULFIDE INTERCHANGE PROTEIN DSBE"/>
    <property type="match status" value="1"/>
</dbReference>
<dbReference type="KEGG" id="csur:N24_1033"/>
<gene>
    <name evidence="2" type="ORF">N24_1033</name>
</gene>
<dbReference type="EMBL" id="AP017369">
    <property type="protein sequence ID" value="BAU95295.1"/>
    <property type="molecule type" value="Genomic_DNA"/>
</dbReference>
<accession>A0A160PPJ5</accession>
<feature type="domain" description="Redoxin" evidence="1">
    <location>
        <begin position="24"/>
        <end position="142"/>
    </location>
</feature>
<reference evidence="2 3" key="1">
    <citation type="submission" date="2016-02" db="EMBL/GenBank/DDBJ databases">
        <title>Corynebacterium glutamicum N24 whole genome sequencing project.</title>
        <authorList>
            <person name="Matsutani M."/>
            <person name="Nangtapong N."/>
            <person name="Yakushi T."/>
            <person name="Matsushita K."/>
        </authorList>
    </citation>
    <scope>NUCLEOTIDE SEQUENCE [LARGE SCALE GENOMIC DNA]</scope>
    <source>
        <strain evidence="2 3">N24</strain>
    </source>
</reference>
<dbReference type="InterPro" id="IPR050553">
    <property type="entry name" value="Thioredoxin_ResA/DsbE_sf"/>
</dbReference>
<evidence type="ECO:0000313" key="3">
    <source>
        <dbReference type="Proteomes" id="UP000218244"/>
    </source>
</evidence>
<dbReference type="InterPro" id="IPR013740">
    <property type="entry name" value="Redoxin"/>
</dbReference>
<evidence type="ECO:0000259" key="1">
    <source>
        <dbReference type="Pfam" id="PF08534"/>
    </source>
</evidence>